<reference evidence="2 3" key="1">
    <citation type="submission" date="2023-01" db="EMBL/GenBank/DDBJ databases">
        <title>Novel species of the genus Vogesella isolated from rivers.</title>
        <authorList>
            <person name="Lu H."/>
        </authorList>
    </citation>
    <scope>NUCLEOTIDE SEQUENCE [LARGE SCALE GENOMIC DNA]</scope>
    <source>
        <strain evidence="2 3">LYT5W</strain>
    </source>
</reference>
<dbReference type="RefSeq" id="WP_272772169.1">
    <property type="nucleotide sequence ID" value="NZ_JAQQLE010000008.1"/>
</dbReference>
<organism evidence="2 3">
    <name type="scientific">Vogesella margarita</name>
    <dbReference type="NCBI Taxonomy" id="2984199"/>
    <lineage>
        <taxon>Bacteria</taxon>
        <taxon>Pseudomonadati</taxon>
        <taxon>Pseudomonadota</taxon>
        <taxon>Betaproteobacteria</taxon>
        <taxon>Neisseriales</taxon>
        <taxon>Chromobacteriaceae</taxon>
        <taxon>Vogesella</taxon>
    </lineage>
</organism>
<evidence type="ECO:0000313" key="2">
    <source>
        <dbReference type="EMBL" id="MDC7714428.1"/>
    </source>
</evidence>
<dbReference type="Pfam" id="PF20720">
    <property type="entry name" value="nSTAND3"/>
    <property type="match status" value="1"/>
</dbReference>
<accession>A0ABT5IPD0</accession>
<feature type="domain" description="Novel STAND NTPase 3" evidence="1">
    <location>
        <begin position="189"/>
        <end position="345"/>
    </location>
</feature>
<keyword evidence="3" id="KW-1185">Reference proteome</keyword>
<gene>
    <name evidence="2" type="ORF">PQU96_09840</name>
</gene>
<evidence type="ECO:0000313" key="3">
    <source>
        <dbReference type="Proteomes" id="UP001222030"/>
    </source>
</evidence>
<dbReference type="InterPro" id="IPR049050">
    <property type="entry name" value="nSTAND3"/>
</dbReference>
<dbReference type="EMBL" id="JAQQLE010000008">
    <property type="protein sequence ID" value="MDC7714428.1"/>
    <property type="molecule type" value="Genomic_DNA"/>
</dbReference>
<protein>
    <recommendedName>
        <fullName evidence="1">Novel STAND NTPase 3 domain-containing protein</fullName>
    </recommendedName>
</protein>
<dbReference type="Proteomes" id="UP001222030">
    <property type="component" value="Unassembled WGS sequence"/>
</dbReference>
<proteinExistence type="predicted"/>
<sequence length="759" mass="85210">MATTQSTFDLHRLGWHAFQRLCLTAVREILGQTVQSFLDVNDGGRDGAFTGTWEMHHGETLAGMFVIQCKFTSRVGHTLVLSELSEEFEKVEALVAKGLCDVYVLITNAGISGATDEKIHAKLKKAGVKQVVTYGSNWLEEQINGNKRLRMLVPRIYGLGDLSQILDDRAYKQAKAVLDSMHEELAKVVITEAYTKAAKALDTHGFVLLVGEPAAGKSTIAAMLAMAAADRYEASVIKASRAEVLVDRWNTAECSQFFWVDDAFGSLQYESNLALEWNSKVQEIRAALKGGAKIVLTSRDYIYNAARRDLKVSAFPLLNESQVVVDVHALALAEKQQILYNHLKFGAQSKKYLRELKPFLEDVATHPRFIPEMARRLSDPLFTKSLLLSSSGIGEFIEKREQLLVEVIEGLDSHSRAALALIYMRKDDLRSPVTPNDSEREALSRMGSSLGACLNALEALKGSLVVQTLFDGEPSWRFRHPTIGDAFASLVRQHVDLLDIYVRGTAVDHLLRQVTCGDVGLKNTVVLPSSMYSLMVDRLDEYMLEAGMRKVYWEAKTNLHNFLVHRCAKPFLQEYMARHPELPSQVDSPGLYLDAVSETMVAVRLHKTGLLPAESRLRFVEKLSEYAVQGEDLSVLDDADLRSVFTEGEYLWVIQQVEQQLVPRLSFVRRRFTSGYHYDNEDPNELIAPYERTLDILEQCFPDDSKVLAAVRKERLRLLEWVSEQEGESHDSFSPGKLGTLDDADVQQNARSIFDDVDE</sequence>
<evidence type="ECO:0000259" key="1">
    <source>
        <dbReference type="Pfam" id="PF20720"/>
    </source>
</evidence>
<name>A0ABT5IPD0_9NEIS</name>
<comment type="caution">
    <text evidence="2">The sequence shown here is derived from an EMBL/GenBank/DDBJ whole genome shotgun (WGS) entry which is preliminary data.</text>
</comment>